<dbReference type="AlphaFoldDB" id="A0A7J8UCQ9"/>
<dbReference type="GO" id="GO:0010073">
    <property type="term" value="P:meristem maintenance"/>
    <property type="evidence" value="ECO:0007669"/>
    <property type="project" value="InterPro"/>
</dbReference>
<evidence type="ECO:0000313" key="1">
    <source>
        <dbReference type="EMBL" id="MBA0648221.1"/>
    </source>
</evidence>
<accession>A0A7J8UCQ9</accession>
<comment type="caution">
    <text evidence="1">The sequence shown here is derived from an EMBL/GenBank/DDBJ whole genome shotgun (WGS) entry which is preliminary data.</text>
</comment>
<dbReference type="PANTHER" id="PTHR46033">
    <property type="entry name" value="PROTEIN MAIN-LIKE 2"/>
    <property type="match status" value="1"/>
</dbReference>
<dbReference type="OrthoDB" id="998310at2759"/>
<reference evidence="1 2" key="1">
    <citation type="journal article" date="2019" name="Genome Biol. Evol.">
        <title>Insights into the evolution of the New World diploid cottons (Gossypium, subgenus Houzingenia) based on genome sequencing.</title>
        <authorList>
            <person name="Grover C.E."/>
            <person name="Arick M.A. 2nd"/>
            <person name="Thrash A."/>
            <person name="Conover J.L."/>
            <person name="Sanders W.S."/>
            <person name="Peterson D.G."/>
            <person name="Frelichowski J.E."/>
            <person name="Scheffler J.A."/>
            <person name="Scheffler B.E."/>
            <person name="Wendel J.F."/>
        </authorList>
    </citation>
    <scope>NUCLEOTIDE SEQUENCE [LARGE SCALE GENOMIC DNA]</scope>
    <source>
        <strain evidence="1">57</strain>
        <tissue evidence="1">Leaf</tissue>
    </source>
</reference>
<name>A0A7J8UCQ9_9ROSI</name>
<sequence length="226" mass="26475">MMKVVRIYVKIEKSWVKTQQELEEDRLTFIYGMGESQGGVLVMGRLLVVISPLFLVGWNEYRFVQVTRSTIELKWLEDNFKDLDGSLSPLKREQYARMYILRLIGGVLMADKSQTFVYLRLLLQLVDLKKEGGLSWGSTMLTMFYVGLPEELEDIRLLLDQQSETDFLVNPNIWHMKVPLIVFATMEMHKSDRLMRQFGFRQTFLSSPQDIRALHKVDLRGRTDED</sequence>
<evidence type="ECO:0000313" key="2">
    <source>
        <dbReference type="Proteomes" id="UP000593573"/>
    </source>
</evidence>
<organism evidence="1 2">
    <name type="scientific">Gossypium klotzschianum</name>
    <dbReference type="NCBI Taxonomy" id="34286"/>
    <lineage>
        <taxon>Eukaryota</taxon>
        <taxon>Viridiplantae</taxon>
        <taxon>Streptophyta</taxon>
        <taxon>Embryophyta</taxon>
        <taxon>Tracheophyta</taxon>
        <taxon>Spermatophyta</taxon>
        <taxon>Magnoliopsida</taxon>
        <taxon>eudicotyledons</taxon>
        <taxon>Gunneridae</taxon>
        <taxon>Pentapetalae</taxon>
        <taxon>rosids</taxon>
        <taxon>malvids</taxon>
        <taxon>Malvales</taxon>
        <taxon>Malvaceae</taxon>
        <taxon>Malvoideae</taxon>
        <taxon>Gossypium</taxon>
    </lineage>
</organism>
<dbReference type="InterPro" id="IPR044824">
    <property type="entry name" value="MAIN-like"/>
</dbReference>
<protein>
    <recommendedName>
        <fullName evidence="3">Aminotransferase-like plant mobile domain-containing protein</fullName>
    </recommendedName>
</protein>
<gene>
    <name evidence="1" type="ORF">Goklo_015985</name>
</gene>
<dbReference type="EMBL" id="JABFAB010000005">
    <property type="protein sequence ID" value="MBA0648221.1"/>
    <property type="molecule type" value="Genomic_DNA"/>
</dbReference>
<dbReference type="PANTHER" id="PTHR46033:SF8">
    <property type="entry name" value="PROTEIN MAINTENANCE OF MERISTEMS-LIKE"/>
    <property type="match status" value="1"/>
</dbReference>
<evidence type="ECO:0008006" key="3">
    <source>
        <dbReference type="Google" id="ProtNLM"/>
    </source>
</evidence>
<dbReference type="Proteomes" id="UP000593573">
    <property type="component" value="Unassembled WGS sequence"/>
</dbReference>
<keyword evidence="2" id="KW-1185">Reference proteome</keyword>
<proteinExistence type="predicted"/>